<evidence type="ECO:0000256" key="10">
    <source>
        <dbReference type="SAM" id="Phobius"/>
    </source>
</evidence>
<dbReference type="OrthoDB" id="9770415at2"/>
<dbReference type="InterPro" id="IPR003439">
    <property type="entry name" value="ABC_transporter-like_ATP-bd"/>
</dbReference>
<dbReference type="GO" id="GO:0005524">
    <property type="term" value="F:ATP binding"/>
    <property type="evidence" value="ECO:0007669"/>
    <property type="project" value="UniProtKB-KW"/>
</dbReference>
<dbReference type="GO" id="GO:0140359">
    <property type="term" value="F:ABC-type transporter activity"/>
    <property type="evidence" value="ECO:0007669"/>
    <property type="project" value="InterPro"/>
</dbReference>
<evidence type="ECO:0000256" key="6">
    <source>
        <dbReference type="ARBA" id="ARBA00022807"/>
    </source>
</evidence>
<dbReference type="PANTHER" id="PTHR24221">
    <property type="entry name" value="ATP-BINDING CASSETTE SUB-FAMILY B"/>
    <property type="match status" value="1"/>
</dbReference>
<dbReference type="SUPFAM" id="SSF90123">
    <property type="entry name" value="ABC transporter transmembrane region"/>
    <property type="match status" value="1"/>
</dbReference>
<dbReference type="PROSITE" id="PS00211">
    <property type="entry name" value="ABC_TRANSPORTER_1"/>
    <property type="match status" value="1"/>
</dbReference>
<accession>A0A428MUI4</accession>
<keyword evidence="6" id="KW-0788">Thiol protease</keyword>
<dbReference type="EMBL" id="RBVX01000052">
    <property type="protein sequence ID" value="RSL29780.1"/>
    <property type="molecule type" value="Genomic_DNA"/>
</dbReference>
<keyword evidence="3" id="KW-1003">Cell membrane</keyword>
<evidence type="ECO:0000256" key="9">
    <source>
        <dbReference type="ARBA" id="ARBA00023136"/>
    </source>
</evidence>
<feature type="domain" description="ABC transmembrane type-1" evidence="12">
    <location>
        <begin position="21"/>
        <end position="323"/>
    </location>
</feature>
<feature type="transmembrane region" description="Helical" evidence="10">
    <location>
        <begin position="266"/>
        <end position="284"/>
    </location>
</feature>
<evidence type="ECO:0000256" key="2">
    <source>
        <dbReference type="ARBA" id="ARBA00022448"/>
    </source>
</evidence>
<gene>
    <name evidence="13" type="ORF">D7Z54_29470</name>
</gene>
<sequence length="587" mass="65426">MMDTMRKLRELFDKTTQKKFIGLFGMMIVAALLETLGIGLIVPFVGIVTNPSSINDNAILSTIYNTLGFESTSAFLITATIVLLGVFVLKNAYLVLFNHLQFKVIFNEQVTTSKRLLNAYLKLPYTYHLEKNSSELVRNTNTEVQRVFRQVIVPSMLILTETVVVISVLCLLLVMAPIPTLISGVVLGGSVALFFRIFRKKLSSAAKSLQTAQGQMIKWVNQGLGAGKEVKVSGKEQFFVDAYTEQSTEFAEATRFHELMKKIPRFFIETIVVGAILLMVLIIMLQTSDLATLLSTISLFAMAAFRLMPSINRMTSAMTTVRQGKPALDVIHHDLIIEKVENKADEGEREERSMKDKAFETSIDANNVSFRYPNTTEDAIQNVSLSIPIGKSVAFVGPSGSGKTTMADIMLGVLYPHTGTITIDGDNIQDIRSLWQKNIGYIPQAIFLSDDSIRRNVAFGRYKEDIDDVEVWRALRQANLADFIQSLPNGIDTFVGERGVRLSGGQRQRIGIARALYHDPEILFLDEATSALDNDTEKEIMKAIDGLKGEKTLIIIAHRLTTIEKCDFVYKMEQGSASYQQTEKIVT</sequence>
<dbReference type="FunFam" id="3.40.50.300:FF:000299">
    <property type="entry name" value="ABC transporter ATP-binding protein/permease"/>
    <property type="match status" value="1"/>
</dbReference>
<dbReference type="SUPFAM" id="SSF52540">
    <property type="entry name" value="P-loop containing nucleoside triphosphate hydrolases"/>
    <property type="match status" value="1"/>
</dbReference>
<evidence type="ECO:0000256" key="4">
    <source>
        <dbReference type="ARBA" id="ARBA00022692"/>
    </source>
</evidence>
<evidence type="ECO:0000256" key="3">
    <source>
        <dbReference type="ARBA" id="ARBA00022475"/>
    </source>
</evidence>
<dbReference type="Pfam" id="PF00005">
    <property type="entry name" value="ABC_tran"/>
    <property type="match status" value="1"/>
</dbReference>
<comment type="subcellular location">
    <subcellularLocation>
        <location evidence="1">Cell membrane</location>
        <topology evidence="1">Multi-pass membrane protein</topology>
    </subcellularLocation>
</comment>
<reference evidence="13 14" key="1">
    <citation type="submission" date="2018-10" db="EMBL/GenBank/DDBJ databases">
        <title>Draft genome sequence of Bacillus salarius IM0101, isolated from a hypersaline soil in Inner Mongolia, China.</title>
        <authorList>
            <person name="Yamprayoonswat W."/>
            <person name="Boonvisut S."/>
            <person name="Jumpathong W."/>
            <person name="Sittihan S."/>
            <person name="Ruangsuj P."/>
            <person name="Wanthongcharoen S."/>
            <person name="Thongpramul N."/>
            <person name="Pimmason S."/>
            <person name="Yu B."/>
            <person name="Yasawong M."/>
        </authorList>
    </citation>
    <scope>NUCLEOTIDE SEQUENCE [LARGE SCALE GENOMIC DNA]</scope>
    <source>
        <strain evidence="13 14">IM0101</strain>
    </source>
</reference>
<dbReference type="InterPro" id="IPR036640">
    <property type="entry name" value="ABC1_TM_sf"/>
</dbReference>
<keyword evidence="8 10" id="KW-1133">Transmembrane helix</keyword>
<name>A0A428MUI4_9BACI</name>
<keyword evidence="2" id="KW-0813">Transport</keyword>
<evidence type="ECO:0000259" key="12">
    <source>
        <dbReference type="PROSITE" id="PS50929"/>
    </source>
</evidence>
<dbReference type="GO" id="GO:0034040">
    <property type="term" value="F:ATPase-coupled lipid transmembrane transporter activity"/>
    <property type="evidence" value="ECO:0007669"/>
    <property type="project" value="TreeGrafter"/>
</dbReference>
<evidence type="ECO:0000259" key="11">
    <source>
        <dbReference type="PROSITE" id="PS50893"/>
    </source>
</evidence>
<feature type="transmembrane region" description="Helical" evidence="10">
    <location>
        <begin position="181"/>
        <end position="198"/>
    </location>
</feature>
<dbReference type="Gene3D" id="3.40.50.300">
    <property type="entry name" value="P-loop containing nucleotide triphosphate hydrolases"/>
    <property type="match status" value="1"/>
</dbReference>
<proteinExistence type="predicted"/>
<evidence type="ECO:0000256" key="5">
    <source>
        <dbReference type="ARBA" id="ARBA00022741"/>
    </source>
</evidence>
<dbReference type="GO" id="GO:0016887">
    <property type="term" value="F:ATP hydrolysis activity"/>
    <property type="evidence" value="ECO:0007669"/>
    <property type="project" value="InterPro"/>
</dbReference>
<organism evidence="13 14">
    <name type="scientific">Salibacterium salarium</name>
    <dbReference type="NCBI Taxonomy" id="284579"/>
    <lineage>
        <taxon>Bacteria</taxon>
        <taxon>Bacillati</taxon>
        <taxon>Bacillota</taxon>
        <taxon>Bacilli</taxon>
        <taxon>Bacillales</taxon>
        <taxon>Bacillaceae</taxon>
    </lineage>
</organism>
<evidence type="ECO:0000256" key="7">
    <source>
        <dbReference type="ARBA" id="ARBA00022840"/>
    </source>
</evidence>
<feature type="transmembrane region" description="Helical" evidence="10">
    <location>
        <begin position="74"/>
        <end position="96"/>
    </location>
</feature>
<dbReference type="GO" id="GO:0008234">
    <property type="term" value="F:cysteine-type peptidase activity"/>
    <property type="evidence" value="ECO:0007669"/>
    <property type="project" value="UniProtKB-KW"/>
</dbReference>
<dbReference type="PROSITE" id="PS50893">
    <property type="entry name" value="ABC_TRANSPORTER_2"/>
    <property type="match status" value="1"/>
</dbReference>
<dbReference type="InterPro" id="IPR017871">
    <property type="entry name" value="ABC_transporter-like_CS"/>
</dbReference>
<feature type="transmembrane region" description="Helical" evidence="10">
    <location>
        <begin position="151"/>
        <end position="175"/>
    </location>
</feature>
<keyword evidence="6" id="KW-0378">Hydrolase</keyword>
<feature type="transmembrane region" description="Helical" evidence="10">
    <location>
        <begin position="20"/>
        <end position="45"/>
    </location>
</feature>
<dbReference type="InterPro" id="IPR003593">
    <property type="entry name" value="AAA+_ATPase"/>
</dbReference>
<dbReference type="PROSITE" id="PS50929">
    <property type="entry name" value="ABC_TM1F"/>
    <property type="match status" value="1"/>
</dbReference>
<dbReference type="InterPro" id="IPR027417">
    <property type="entry name" value="P-loop_NTPase"/>
</dbReference>
<evidence type="ECO:0000313" key="14">
    <source>
        <dbReference type="Proteomes" id="UP000275076"/>
    </source>
</evidence>
<feature type="transmembrane region" description="Helical" evidence="10">
    <location>
        <begin position="290"/>
        <end position="308"/>
    </location>
</feature>
<keyword evidence="6" id="KW-0645">Protease</keyword>
<dbReference type="GO" id="GO:0005886">
    <property type="term" value="C:plasma membrane"/>
    <property type="evidence" value="ECO:0007669"/>
    <property type="project" value="UniProtKB-SubCell"/>
</dbReference>
<evidence type="ECO:0000256" key="1">
    <source>
        <dbReference type="ARBA" id="ARBA00004651"/>
    </source>
</evidence>
<dbReference type="InterPro" id="IPR011527">
    <property type="entry name" value="ABC1_TM_dom"/>
</dbReference>
<evidence type="ECO:0000313" key="13">
    <source>
        <dbReference type="EMBL" id="RSL29780.1"/>
    </source>
</evidence>
<dbReference type="SMART" id="SM00382">
    <property type="entry name" value="AAA"/>
    <property type="match status" value="1"/>
</dbReference>
<dbReference type="AlphaFoldDB" id="A0A428MUI4"/>
<keyword evidence="4 10" id="KW-0812">Transmembrane</keyword>
<dbReference type="Proteomes" id="UP000275076">
    <property type="component" value="Unassembled WGS sequence"/>
</dbReference>
<keyword evidence="14" id="KW-1185">Reference proteome</keyword>
<keyword evidence="7 13" id="KW-0067">ATP-binding</keyword>
<comment type="caution">
    <text evidence="13">The sequence shown here is derived from an EMBL/GenBank/DDBJ whole genome shotgun (WGS) entry which is preliminary data.</text>
</comment>
<feature type="domain" description="ABC transporter" evidence="11">
    <location>
        <begin position="363"/>
        <end position="585"/>
    </location>
</feature>
<protein>
    <submittedName>
        <fullName evidence="13">ABC transporter ATP-binding protein</fullName>
    </submittedName>
</protein>
<evidence type="ECO:0000256" key="8">
    <source>
        <dbReference type="ARBA" id="ARBA00022989"/>
    </source>
</evidence>
<dbReference type="InterPro" id="IPR039421">
    <property type="entry name" value="Type_1_exporter"/>
</dbReference>
<keyword evidence="9 10" id="KW-0472">Membrane</keyword>
<keyword evidence="5" id="KW-0547">Nucleotide-binding</keyword>
<dbReference type="Gene3D" id="1.20.1560.10">
    <property type="entry name" value="ABC transporter type 1, transmembrane domain"/>
    <property type="match status" value="1"/>
</dbReference>
<dbReference type="PANTHER" id="PTHR24221:SF654">
    <property type="entry name" value="ATP-BINDING CASSETTE SUB-FAMILY B MEMBER 6"/>
    <property type="match status" value="1"/>
</dbReference>